<evidence type="ECO:0000256" key="1">
    <source>
        <dbReference type="SAM" id="Phobius"/>
    </source>
</evidence>
<evidence type="ECO:0000313" key="3">
    <source>
        <dbReference type="Proteomes" id="UP000224563"/>
    </source>
</evidence>
<feature type="transmembrane region" description="Helical" evidence="1">
    <location>
        <begin position="12"/>
        <end position="35"/>
    </location>
</feature>
<feature type="transmembrane region" description="Helical" evidence="1">
    <location>
        <begin position="202"/>
        <end position="221"/>
    </location>
</feature>
<protein>
    <submittedName>
        <fullName evidence="2">Uncharacterized protein</fullName>
    </submittedName>
</protein>
<feature type="transmembrane region" description="Helical" evidence="1">
    <location>
        <begin position="132"/>
        <end position="149"/>
    </location>
</feature>
<dbReference type="Proteomes" id="UP000224563">
    <property type="component" value="Unassembled WGS sequence"/>
</dbReference>
<dbReference type="AlphaFoldDB" id="A0A2G3E0U6"/>
<keyword evidence="1" id="KW-0812">Transmembrane</keyword>
<evidence type="ECO:0000313" key="2">
    <source>
        <dbReference type="EMBL" id="PHU36743.1"/>
    </source>
</evidence>
<organism evidence="2 3">
    <name type="scientific">Agathobacter ruminis</name>
    <dbReference type="NCBI Taxonomy" id="1712665"/>
    <lineage>
        <taxon>Bacteria</taxon>
        <taxon>Bacillati</taxon>
        <taxon>Bacillota</taxon>
        <taxon>Clostridia</taxon>
        <taxon>Lachnospirales</taxon>
        <taxon>Lachnospiraceae</taxon>
        <taxon>Agathobacter</taxon>
    </lineage>
</organism>
<reference evidence="2 3" key="2">
    <citation type="submission" date="2017-10" db="EMBL/GenBank/DDBJ databases">
        <authorList>
            <person name="Banno H."/>
            <person name="Chua N.-H."/>
        </authorList>
    </citation>
    <scope>NUCLEOTIDE SEQUENCE [LARGE SCALE GENOMIC DNA]</scope>
    <source>
        <strain evidence="2 3">JK623</strain>
    </source>
</reference>
<proteinExistence type="predicted"/>
<feature type="transmembrane region" description="Helical" evidence="1">
    <location>
        <begin position="105"/>
        <end position="126"/>
    </location>
</feature>
<accession>A0A2G3E0U6</accession>
<feature type="transmembrane region" description="Helical" evidence="1">
    <location>
        <begin position="55"/>
        <end position="77"/>
    </location>
</feature>
<comment type="caution">
    <text evidence="2">The sequence shown here is derived from an EMBL/GenBank/DDBJ whole genome shotgun (WGS) entry which is preliminary data.</text>
</comment>
<gene>
    <name evidence="2" type="ORF">CSX02_11250</name>
</gene>
<name>A0A2G3E0U6_9FIRM</name>
<sequence length="232" mass="27924">MKINAYHMKCILMFALLQLFFSAYYGYLNVGGFWWNHREAITFWGGITIEDSTDLLYVILYFIPQFLLITFVINDYIKEMKSNFIFIFLRTPNRMHWLYQMHMKLIFSIVLFELIWHIIPWCYGYYEGIWNETAYLLLLASVSNLLYFFLPDSVSVLGTILAIITPVFLIGVIYENRGPWQVLIDRLPCYWGNWNYFRHSEMTMGFALCAMLLLYVVVFFVQMWKFKKYEFV</sequence>
<keyword evidence="3" id="KW-1185">Reference proteome</keyword>
<keyword evidence="1" id="KW-0472">Membrane</keyword>
<reference evidence="2 3" key="1">
    <citation type="submission" date="2017-10" db="EMBL/GenBank/DDBJ databases">
        <title>Resolving the taxonomy of Roseburia spp., Eubacterium rectale and Agathobacter spp. through phylogenomic analysis.</title>
        <authorList>
            <person name="Sheridan P.O."/>
            <person name="Walker A.W."/>
            <person name="Duncan S.H."/>
            <person name="Scott K.P."/>
            <person name="Toole P.W.O."/>
            <person name="Luis P."/>
            <person name="Flint H.J."/>
        </authorList>
    </citation>
    <scope>NUCLEOTIDE SEQUENCE [LARGE SCALE GENOMIC DNA]</scope>
    <source>
        <strain evidence="2 3">JK623</strain>
    </source>
</reference>
<keyword evidence="1" id="KW-1133">Transmembrane helix</keyword>
<feature type="transmembrane region" description="Helical" evidence="1">
    <location>
        <begin position="156"/>
        <end position="174"/>
    </location>
</feature>
<dbReference type="EMBL" id="PDYG01000123">
    <property type="protein sequence ID" value="PHU36743.1"/>
    <property type="molecule type" value="Genomic_DNA"/>
</dbReference>